<name>A0ABS1SR24_9MICO</name>
<dbReference type="RefSeq" id="WP_202382133.1">
    <property type="nucleotide sequence ID" value="NZ_BAAAMA010000002.1"/>
</dbReference>
<accession>A0ABS1SR24</accession>
<evidence type="ECO:0008006" key="4">
    <source>
        <dbReference type="Google" id="ProtNLM"/>
    </source>
</evidence>
<reference evidence="2 3" key="1">
    <citation type="submission" date="2018-09" db="EMBL/GenBank/DDBJ databases">
        <title>Comparative genomics of Leucobacter spp.</title>
        <authorList>
            <person name="Reis A.C."/>
            <person name="Kolvenbach B.A."/>
            <person name="Corvini P.F.X."/>
            <person name="Nunes O.C."/>
        </authorList>
    </citation>
    <scope>NUCLEOTIDE SEQUENCE [LARGE SCALE GENOMIC DNA]</scope>
    <source>
        <strain evidence="2 3">L-1</strain>
    </source>
</reference>
<evidence type="ECO:0000256" key="1">
    <source>
        <dbReference type="SAM" id="Phobius"/>
    </source>
</evidence>
<dbReference type="Gene3D" id="3.10.490.10">
    <property type="entry name" value="Gamma-glutamyl cyclotransferase-like"/>
    <property type="match status" value="1"/>
</dbReference>
<organism evidence="2 3">
    <name type="scientific">Leucobacter chromiireducens subsp. chromiireducens</name>
    <dbReference type="NCBI Taxonomy" id="660067"/>
    <lineage>
        <taxon>Bacteria</taxon>
        <taxon>Bacillati</taxon>
        <taxon>Actinomycetota</taxon>
        <taxon>Actinomycetes</taxon>
        <taxon>Micrococcales</taxon>
        <taxon>Microbacteriaceae</taxon>
        <taxon>Leucobacter</taxon>
    </lineage>
</organism>
<keyword evidence="1" id="KW-0812">Transmembrane</keyword>
<dbReference type="Proteomes" id="UP001646141">
    <property type="component" value="Unassembled WGS sequence"/>
</dbReference>
<keyword evidence="1" id="KW-1133">Transmembrane helix</keyword>
<proteinExistence type="predicted"/>
<protein>
    <recommendedName>
        <fullName evidence="4">MacB-like periplasmic core domain-containing protein</fullName>
    </recommendedName>
</protein>
<evidence type="ECO:0000313" key="3">
    <source>
        <dbReference type="Proteomes" id="UP001646141"/>
    </source>
</evidence>
<keyword evidence="1" id="KW-0472">Membrane</keyword>
<comment type="caution">
    <text evidence="2">The sequence shown here is derived from an EMBL/GenBank/DDBJ whole genome shotgun (WGS) entry which is preliminary data.</text>
</comment>
<gene>
    <name evidence="2" type="ORF">D3226_08775</name>
</gene>
<sequence length="632" mass="68436">MNDWNGPEFAGSAAPRREPLSYPGAVPAASVLITQDRVWRILDRWSDPLTWEVPTEQRLGSCRVAIDEESARELGLSHRVSPTLNSVLEELTGAIADGLVPVIAIGSNAAPSQLRNKFEAESTQLVVPSIRARITGYRVGFTSFLAPAGYLPATIFPEVGATTATTVQFVSRAQLRAIDATESPWYRRVWVDDAQILLETGERIPGAYAYVAHHGVIGDARGPFIFGTADAGLIEPEDITARRLPTQERALRALLEDEVCREAWGSTPAELFAAVPGAQGSLETLQRSNHVLHRNMLAERTDCMGSEAARYGFPFPQRPAAPLPGLAGRDGLSVTVGRTHDLLERRGNSVVRLGERVRSALGNPTHVEIVSEALHGGVAARAPRVIASVYTSNGDGAPPADPDLIEVDHMMRMGAGLEVGERAILRPVTVERRDSFDALLGAPNYVSFRVTLADPSSTEREVCLMSELSLQLLGISSGDYVVLEGAAGDDGQVRTLVVKAFQVPEDVWQERVRVSTGSWDDRFPGARSTLGIHPDIPTLFIDAATRTRLGLAAQQLAVVRARPARLQQFGNEVREMLLLLAIAFIGIVGIIPNLWVGAGLFGLLLVGSFCLMIVKLRRRLSHRAAGRRRSPG</sequence>
<keyword evidence="3" id="KW-1185">Reference proteome</keyword>
<feature type="transmembrane region" description="Helical" evidence="1">
    <location>
        <begin position="573"/>
        <end position="591"/>
    </location>
</feature>
<evidence type="ECO:0000313" key="2">
    <source>
        <dbReference type="EMBL" id="MBL3690050.1"/>
    </source>
</evidence>
<dbReference type="EMBL" id="QYAD01000002">
    <property type="protein sequence ID" value="MBL3690050.1"/>
    <property type="molecule type" value="Genomic_DNA"/>
</dbReference>